<dbReference type="Pfam" id="PF13966">
    <property type="entry name" value="zf-RVT"/>
    <property type="match status" value="1"/>
</dbReference>
<evidence type="ECO:0000259" key="1">
    <source>
        <dbReference type="Pfam" id="PF00078"/>
    </source>
</evidence>
<dbReference type="Proteomes" id="UP000596661">
    <property type="component" value="Chromosome 6"/>
</dbReference>
<dbReference type="InterPro" id="IPR002156">
    <property type="entry name" value="RNaseH_domain"/>
</dbReference>
<evidence type="ECO:0000259" key="3">
    <source>
        <dbReference type="Pfam" id="PF13966"/>
    </source>
</evidence>
<evidence type="ECO:0008006" key="6">
    <source>
        <dbReference type="Google" id="ProtNLM"/>
    </source>
</evidence>
<feature type="domain" description="Reverse transcriptase" evidence="1">
    <location>
        <begin position="286"/>
        <end position="389"/>
    </location>
</feature>
<reference evidence="4" key="2">
    <citation type="submission" date="2021-03" db="UniProtKB">
        <authorList>
            <consortium name="EnsemblPlants"/>
        </authorList>
    </citation>
    <scope>IDENTIFICATION</scope>
</reference>
<feature type="domain" description="Reverse transcriptase zinc-binding" evidence="3">
    <location>
        <begin position="453"/>
        <end position="543"/>
    </location>
</feature>
<sequence>MMAFRTTIDLCSLLELPYTGSAFTWTKNRRNPQALKERLDWVFINKVWNDSLNLPQVSHLDYYGLDHRAILSVINLQSISNAGNLIDVLNRNLSDCATDLRSWHRDKFGSLKQKISSAQADVTALFRTLQHHPIHMLSKNTKFFHAKASARYTNNKIRSLTDDNGTVYTSKDDLSGLVASYFENLFQAQNEDHWALQHVLNVIPTTVTAEHNAFLLKDFTAEGVFEALKIMNGDGSPGIDGMSTLFYQDNWHIDGNLVHAVLHVLNEGGSPEALNKTLITLIPKSKKSKTMKDFRPISLCNVVYKLISKSLVIPLKKILPHVISETQSAFLPNSLITDNILVAFELVHCLKHKTRGKKGFSTLKLDMSNAFDRVEWSFIAAVMGNSIFTPMFYTGNTNNCVVEYITPDREWNFSKLSADFSSVDMERVLSLPLSNNVTSDYWIWHYTGGEYNVKSRYHFACSLANDTIDCFESKYFLVEVFWNLKMAPKVMIFAWTAIQNALPVPAELFKKKSLTSASCSLCLNAWEFVGHAMFSCKHARQVWKIVGFAFNYKAAVSMKAEDFLFQLSECYTKSELETIFCTMWSIWSDRNNVIHGKLAQQPTTIFAKAQNFLNNYKSSQQLSLPTSLSPAGFPSTCKVWKPPPPNCLKLNVDVAFNGACHKIGFRAIIRDSNGIVKAAMSHPINGCCQPQEMEAKGLFYSLKWARQFNFKVDTVEIDSLILANAPHKATSN</sequence>
<dbReference type="InterPro" id="IPR044730">
    <property type="entry name" value="RNase_H-like_dom_plant"/>
</dbReference>
<evidence type="ECO:0000313" key="4">
    <source>
        <dbReference type="EnsemblPlants" id="cds.evm.model.06.615"/>
    </source>
</evidence>
<evidence type="ECO:0000259" key="2">
    <source>
        <dbReference type="Pfam" id="PF13456"/>
    </source>
</evidence>
<organism evidence="4 5">
    <name type="scientific">Cannabis sativa</name>
    <name type="common">Hemp</name>
    <name type="synonym">Marijuana</name>
    <dbReference type="NCBI Taxonomy" id="3483"/>
    <lineage>
        <taxon>Eukaryota</taxon>
        <taxon>Viridiplantae</taxon>
        <taxon>Streptophyta</taxon>
        <taxon>Embryophyta</taxon>
        <taxon>Tracheophyta</taxon>
        <taxon>Spermatophyta</taxon>
        <taxon>Magnoliopsida</taxon>
        <taxon>eudicotyledons</taxon>
        <taxon>Gunneridae</taxon>
        <taxon>Pentapetalae</taxon>
        <taxon>rosids</taxon>
        <taxon>fabids</taxon>
        <taxon>Rosales</taxon>
        <taxon>Cannabaceae</taxon>
        <taxon>Cannabis</taxon>
    </lineage>
</organism>
<dbReference type="Pfam" id="PF00078">
    <property type="entry name" value="RVT_1"/>
    <property type="match status" value="1"/>
</dbReference>
<keyword evidence="5" id="KW-1185">Reference proteome</keyword>
<dbReference type="Pfam" id="PF13456">
    <property type="entry name" value="RVT_3"/>
    <property type="match status" value="1"/>
</dbReference>
<accession>A0A803PZ39</accession>
<dbReference type="CDD" id="cd06222">
    <property type="entry name" value="RNase_H_like"/>
    <property type="match status" value="1"/>
</dbReference>
<dbReference type="GO" id="GO:0004523">
    <property type="term" value="F:RNA-DNA hybrid ribonuclease activity"/>
    <property type="evidence" value="ECO:0007669"/>
    <property type="project" value="InterPro"/>
</dbReference>
<dbReference type="GO" id="GO:0003676">
    <property type="term" value="F:nucleic acid binding"/>
    <property type="evidence" value="ECO:0007669"/>
    <property type="project" value="InterPro"/>
</dbReference>
<feature type="domain" description="RNase H type-1" evidence="2">
    <location>
        <begin position="651"/>
        <end position="724"/>
    </location>
</feature>
<dbReference type="InterPro" id="IPR000477">
    <property type="entry name" value="RT_dom"/>
</dbReference>
<dbReference type="EnsemblPlants" id="evm.model.06.615">
    <property type="protein sequence ID" value="cds.evm.model.06.615"/>
    <property type="gene ID" value="evm.TU.06.615"/>
</dbReference>
<dbReference type="PANTHER" id="PTHR31635">
    <property type="entry name" value="REVERSE TRANSCRIPTASE DOMAIN-CONTAINING PROTEIN-RELATED"/>
    <property type="match status" value="1"/>
</dbReference>
<proteinExistence type="predicted"/>
<dbReference type="SUPFAM" id="SSF56672">
    <property type="entry name" value="DNA/RNA polymerases"/>
    <property type="match status" value="1"/>
</dbReference>
<dbReference type="InterPro" id="IPR026960">
    <property type="entry name" value="RVT-Znf"/>
</dbReference>
<dbReference type="CDD" id="cd01650">
    <property type="entry name" value="RT_nLTR_like"/>
    <property type="match status" value="1"/>
</dbReference>
<evidence type="ECO:0000313" key="5">
    <source>
        <dbReference type="Proteomes" id="UP000596661"/>
    </source>
</evidence>
<dbReference type="InterPro" id="IPR043502">
    <property type="entry name" value="DNA/RNA_pol_sf"/>
</dbReference>
<protein>
    <recommendedName>
        <fullName evidence="6">Reverse transcriptase domain-containing protein</fullName>
    </recommendedName>
</protein>
<dbReference type="EMBL" id="UZAU01000572">
    <property type="status" value="NOT_ANNOTATED_CDS"/>
    <property type="molecule type" value="Genomic_DNA"/>
</dbReference>
<dbReference type="Gramene" id="evm.model.06.615">
    <property type="protein sequence ID" value="cds.evm.model.06.615"/>
    <property type="gene ID" value="evm.TU.06.615"/>
</dbReference>
<name>A0A803PZ39_CANSA</name>
<reference evidence="4" key="1">
    <citation type="submission" date="2018-11" db="EMBL/GenBank/DDBJ databases">
        <authorList>
            <person name="Grassa J C."/>
        </authorList>
    </citation>
    <scope>NUCLEOTIDE SEQUENCE [LARGE SCALE GENOMIC DNA]</scope>
</reference>
<dbReference type="AlphaFoldDB" id="A0A803PZ39"/>
<dbReference type="PANTHER" id="PTHR31635:SF196">
    <property type="entry name" value="REVERSE TRANSCRIPTASE DOMAIN-CONTAINING PROTEIN-RELATED"/>
    <property type="match status" value="1"/>
</dbReference>